<dbReference type="STRING" id="1191523.MROS_1920"/>
<evidence type="ECO:0000256" key="8">
    <source>
        <dbReference type="PIRSR" id="PIRSR000149-2"/>
    </source>
</evidence>
<dbReference type="CDD" id="cd18126">
    <property type="entry name" value="GAPDH_I_C"/>
    <property type="match status" value="1"/>
</dbReference>
<feature type="active site" description="Nucleophile" evidence="7">
    <location>
        <position position="166"/>
    </location>
</feature>
<name>I6YX40_MELRP</name>
<evidence type="ECO:0000313" key="14">
    <source>
        <dbReference type="EMBL" id="AFN75152.1"/>
    </source>
</evidence>
<evidence type="ECO:0000256" key="9">
    <source>
        <dbReference type="PIRSR" id="PIRSR000149-3"/>
    </source>
</evidence>
<dbReference type="InterPro" id="IPR020828">
    <property type="entry name" value="GlycerAld_3-P_DH_NAD(P)-bd"/>
</dbReference>
<proteinExistence type="inferred from homology"/>
<dbReference type="PANTHER" id="PTHR10836:SF76">
    <property type="entry name" value="GLYCERALDEHYDE-3-PHOSPHATE DEHYDROGENASE-RELATED"/>
    <property type="match status" value="1"/>
</dbReference>
<feature type="binding site" evidence="9">
    <location>
        <begin position="12"/>
        <end position="13"/>
    </location>
    <ligand>
        <name>NAD(+)</name>
        <dbReference type="ChEBI" id="CHEBI:57540"/>
    </ligand>
</feature>
<accession>I6YX40</accession>
<feature type="site" description="Activates thiol group during catalysis" evidence="10">
    <location>
        <position position="194"/>
    </location>
</feature>
<dbReference type="EMBL" id="CP003557">
    <property type="protein sequence ID" value="AFN75152.1"/>
    <property type="molecule type" value="Genomic_DNA"/>
</dbReference>
<evidence type="ECO:0000256" key="1">
    <source>
        <dbReference type="ARBA" id="ARBA00003501"/>
    </source>
</evidence>
<dbReference type="NCBIfam" id="TIGR01534">
    <property type="entry name" value="GAPDH-I"/>
    <property type="match status" value="1"/>
</dbReference>
<dbReference type="PIRSF" id="PIRSF000149">
    <property type="entry name" value="GAP_DH"/>
    <property type="match status" value="1"/>
</dbReference>
<sequence length="352" mass="38243">MAVKVGINGFGRIGRLVLNVLAEKGYLGKEVDVVAVVDISTDAKYFAYQLKYDSVHGKFKGTLGSEKSDPSLEADDVLVVNGHKIKCVMAQKEPSQLPWKDLGVDIVIESTGLFTSFDKAKGHIDAGAKKVLITAPGKGDVKTIVMGVNDDSYDPEKDVIVSNASCTTNCLAPVVHVLMKEGIGIETGLMTTIHSYTATQKTVDGPSKKDWRGGRAAAINIIPSSTGAAKAVGQVLPSTKGKLTGMSFRVPTADVSVVDLTFRSERDTSIEEIDELMKKASETYLKGILGYCDEEVVSTDFIHDERSSIYDSLATLKNNLPGEKRFFKIVSWYDNEWGYSCRVVDLLLKMSK</sequence>
<dbReference type="GO" id="GO:0050661">
    <property type="term" value="F:NADP binding"/>
    <property type="evidence" value="ECO:0007669"/>
    <property type="project" value="InterPro"/>
</dbReference>
<dbReference type="RefSeq" id="WP_014856584.1">
    <property type="nucleotide sequence ID" value="NC_018178.1"/>
</dbReference>
<comment type="similarity">
    <text evidence="2 11">Belongs to the glyceraldehyde-3-phosphate dehydrogenase family.</text>
</comment>
<feature type="binding site" evidence="9">
    <location>
        <position position="38"/>
    </location>
    <ligand>
        <name>NAD(+)</name>
        <dbReference type="ChEBI" id="CHEBI:57540"/>
    </ligand>
</feature>
<dbReference type="CDD" id="cd05214">
    <property type="entry name" value="GAPDH_I_N"/>
    <property type="match status" value="1"/>
</dbReference>
<dbReference type="HOGENOM" id="CLU_030140_0_3_10"/>
<dbReference type="EC" id="1.2.1.-" evidence="12"/>
<dbReference type="GO" id="GO:0051287">
    <property type="term" value="F:NAD binding"/>
    <property type="evidence" value="ECO:0007669"/>
    <property type="project" value="InterPro"/>
</dbReference>
<dbReference type="Proteomes" id="UP000009011">
    <property type="component" value="Chromosome"/>
</dbReference>
<keyword evidence="5 9" id="KW-0520">NAD</keyword>
<dbReference type="GO" id="GO:0006096">
    <property type="term" value="P:glycolytic process"/>
    <property type="evidence" value="ECO:0007669"/>
    <property type="project" value="TreeGrafter"/>
</dbReference>
<comment type="catalytic activity">
    <reaction evidence="6">
        <text>D-glyceraldehyde 3-phosphate + phosphate + NAD(+) = (2R)-3-phospho-glyceroyl phosphate + NADH + H(+)</text>
        <dbReference type="Rhea" id="RHEA:10300"/>
        <dbReference type="ChEBI" id="CHEBI:15378"/>
        <dbReference type="ChEBI" id="CHEBI:43474"/>
        <dbReference type="ChEBI" id="CHEBI:57540"/>
        <dbReference type="ChEBI" id="CHEBI:57604"/>
        <dbReference type="ChEBI" id="CHEBI:57945"/>
        <dbReference type="ChEBI" id="CHEBI:59776"/>
        <dbReference type="EC" id="1.2.1.12"/>
    </reaction>
</comment>
<dbReference type="GO" id="GO:0005829">
    <property type="term" value="C:cytosol"/>
    <property type="evidence" value="ECO:0007669"/>
    <property type="project" value="TreeGrafter"/>
</dbReference>
<evidence type="ECO:0000256" key="2">
    <source>
        <dbReference type="ARBA" id="ARBA00007406"/>
    </source>
</evidence>
<dbReference type="InterPro" id="IPR020831">
    <property type="entry name" value="GlycerAld/Erythrose_P_DH"/>
</dbReference>
<feature type="binding site" evidence="8">
    <location>
        <begin position="226"/>
        <end position="227"/>
    </location>
    <ligand>
        <name>D-glyceraldehyde 3-phosphate</name>
        <dbReference type="ChEBI" id="CHEBI:59776"/>
    </ligand>
</feature>
<dbReference type="SUPFAM" id="SSF51735">
    <property type="entry name" value="NAD(P)-binding Rossmann-fold domains"/>
    <property type="match status" value="1"/>
</dbReference>
<dbReference type="Gene3D" id="3.30.360.10">
    <property type="entry name" value="Dihydrodipicolinate Reductase, domain 2"/>
    <property type="match status" value="1"/>
</dbReference>
<dbReference type="AlphaFoldDB" id="I6YX40"/>
<comment type="function">
    <text evidence="1">Catalyzes the oxidative phosphorylation of glyceraldehyde 3-phosphate (G3P) to 1,3-bisphosphoglycerate (BPG) using the cofactor NAD. The first reaction step involves the formation of a hemiacetal intermediate between G3P and a cysteine residue, and this hemiacetal intermediate is then oxidized to a thioester, with concomitant reduction of NAD to NADH. The reduced NADH is then exchanged with the second NAD, and the thioester is attacked by a nucleophilic inorganic phosphate to produce BPG.</text>
</comment>
<evidence type="ECO:0000256" key="6">
    <source>
        <dbReference type="ARBA" id="ARBA00047698"/>
    </source>
</evidence>
<evidence type="ECO:0000256" key="5">
    <source>
        <dbReference type="ARBA" id="ARBA00023027"/>
    </source>
</evidence>
<dbReference type="FunFam" id="3.40.50.720:FF:000001">
    <property type="entry name" value="Glyceraldehyde-3-phosphate dehydrogenase"/>
    <property type="match status" value="1"/>
</dbReference>
<evidence type="ECO:0000313" key="15">
    <source>
        <dbReference type="Proteomes" id="UP000009011"/>
    </source>
</evidence>
<dbReference type="PROSITE" id="PS00071">
    <property type="entry name" value="GAPDH"/>
    <property type="match status" value="1"/>
</dbReference>
<evidence type="ECO:0000256" key="12">
    <source>
        <dbReference type="RuleBase" id="RU361160"/>
    </source>
</evidence>
<feature type="binding site" evidence="8">
    <location>
        <position position="249"/>
    </location>
    <ligand>
        <name>D-glyceraldehyde 3-phosphate</name>
        <dbReference type="ChEBI" id="CHEBI:59776"/>
    </ligand>
</feature>
<dbReference type="GO" id="GO:0006006">
    <property type="term" value="P:glucose metabolic process"/>
    <property type="evidence" value="ECO:0007669"/>
    <property type="project" value="InterPro"/>
</dbReference>
<dbReference type="SUPFAM" id="SSF55347">
    <property type="entry name" value="Glyceraldehyde-3-phosphate dehydrogenase-like, C-terminal domain"/>
    <property type="match status" value="1"/>
</dbReference>
<dbReference type="eggNOG" id="COG0057">
    <property type="taxonomic scope" value="Bacteria"/>
</dbReference>
<dbReference type="PANTHER" id="PTHR10836">
    <property type="entry name" value="GLYCERALDEHYDE 3-PHOSPHATE DEHYDROGENASE"/>
    <property type="match status" value="1"/>
</dbReference>
<keyword evidence="9" id="KW-0547">Nucleotide-binding</keyword>
<evidence type="ECO:0000256" key="3">
    <source>
        <dbReference type="ARBA" id="ARBA00011881"/>
    </source>
</evidence>
<organism evidence="14 15">
    <name type="scientific">Melioribacter roseus (strain DSM 23840 / JCM 17771 / VKM B-2668 / P3M-2)</name>
    <dbReference type="NCBI Taxonomy" id="1191523"/>
    <lineage>
        <taxon>Bacteria</taxon>
        <taxon>Pseudomonadati</taxon>
        <taxon>Ignavibacteriota</taxon>
        <taxon>Ignavibacteria</taxon>
        <taxon>Ignavibacteriales</taxon>
        <taxon>Melioribacteraceae</taxon>
        <taxon>Melioribacter</taxon>
    </lineage>
</organism>
<reference evidence="14 15" key="1">
    <citation type="journal article" date="2013" name="PLoS ONE">
        <title>Genomic analysis of Melioribacter roseus, facultatively anaerobic organotrophic bacterium representing a novel deep lineage within Bacteriodetes/Chlorobi group.</title>
        <authorList>
            <person name="Kadnikov V.V."/>
            <person name="Mardanov A.V."/>
            <person name="Podosokorskaya O.A."/>
            <person name="Gavrilov S.N."/>
            <person name="Kublanov I.V."/>
            <person name="Beletsky A.V."/>
            <person name="Bonch-Osmolovskaya E.A."/>
            <person name="Ravin N.V."/>
        </authorList>
    </citation>
    <scope>NUCLEOTIDE SEQUENCE [LARGE SCALE GENOMIC DNA]</scope>
    <source>
        <strain evidence="15">JCM 17771 / P3M-2</strain>
    </source>
</reference>
<evidence type="ECO:0000256" key="4">
    <source>
        <dbReference type="ARBA" id="ARBA00023002"/>
    </source>
</evidence>
<dbReference type="Pfam" id="PF02800">
    <property type="entry name" value="Gp_dh_C"/>
    <property type="match status" value="1"/>
</dbReference>
<protein>
    <recommendedName>
        <fullName evidence="12">Glyceraldehyde-3-phosphate dehydrogenase</fullName>
        <ecNumber evidence="12">1.2.1.-</ecNumber>
    </recommendedName>
</protein>
<feature type="domain" description="Glyceraldehyde 3-phosphate dehydrogenase NAD(P) binding" evidence="13">
    <location>
        <begin position="3"/>
        <end position="166"/>
    </location>
</feature>
<dbReference type="PRINTS" id="PR00078">
    <property type="entry name" value="G3PDHDRGNASE"/>
</dbReference>
<gene>
    <name evidence="14" type="ordered locus">MROS_1920</name>
</gene>
<feature type="binding site" evidence="9">
    <location>
        <position position="335"/>
    </location>
    <ligand>
        <name>NAD(+)</name>
        <dbReference type="ChEBI" id="CHEBI:57540"/>
    </ligand>
</feature>
<feature type="binding site" evidence="8">
    <location>
        <begin position="165"/>
        <end position="167"/>
    </location>
    <ligand>
        <name>D-glyceraldehyde 3-phosphate</name>
        <dbReference type="ChEBI" id="CHEBI:59776"/>
    </ligand>
</feature>
<dbReference type="GO" id="GO:0004365">
    <property type="term" value="F:glyceraldehyde-3-phosphate dehydrogenase (NAD+) (phosphorylating) activity"/>
    <property type="evidence" value="ECO:0007669"/>
    <property type="project" value="UniProtKB-EC"/>
</dbReference>
<dbReference type="InterPro" id="IPR036291">
    <property type="entry name" value="NAD(P)-bd_dom_sf"/>
</dbReference>
<dbReference type="KEGG" id="mro:MROS_1920"/>
<evidence type="ECO:0000259" key="13">
    <source>
        <dbReference type="SMART" id="SM00846"/>
    </source>
</evidence>
<feature type="binding site" evidence="9">
    <location>
        <position position="134"/>
    </location>
    <ligand>
        <name>NAD(+)</name>
        <dbReference type="ChEBI" id="CHEBI:57540"/>
    </ligand>
</feature>
<dbReference type="SMART" id="SM00846">
    <property type="entry name" value="Gp_dh_N"/>
    <property type="match status" value="1"/>
</dbReference>
<comment type="subunit">
    <text evidence="3">Homotetramer.</text>
</comment>
<dbReference type="Pfam" id="PF00044">
    <property type="entry name" value="Gp_dh_N"/>
    <property type="match status" value="1"/>
</dbReference>
<dbReference type="Gene3D" id="3.40.50.720">
    <property type="entry name" value="NAD(P)-binding Rossmann-like Domain"/>
    <property type="match status" value="1"/>
</dbReference>
<keyword evidence="4 12" id="KW-0560">Oxidoreductase</keyword>
<dbReference type="OrthoDB" id="9803304at2"/>
<dbReference type="PATRIC" id="fig|1191523.3.peg.2032"/>
<evidence type="ECO:0000256" key="11">
    <source>
        <dbReference type="RuleBase" id="RU000397"/>
    </source>
</evidence>
<dbReference type="InterPro" id="IPR006424">
    <property type="entry name" value="Glyceraldehyde-3-P_DH_1"/>
</dbReference>
<dbReference type="FunFam" id="3.30.360.10:FF:000001">
    <property type="entry name" value="Glyceraldehyde-3-phosphate dehydrogenase"/>
    <property type="match status" value="1"/>
</dbReference>
<feature type="binding site" evidence="8">
    <location>
        <position position="197"/>
    </location>
    <ligand>
        <name>D-glyceraldehyde 3-phosphate</name>
        <dbReference type="ChEBI" id="CHEBI:59776"/>
    </ligand>
</feature>
<dbReference type="InterPro" id="IPR020830">
    <property type="entry name" value="GlycerAld_3-P_DH_AS"/>
</dbReference>
<dbReference type="InterPro" id="IPR020829">
    <property type="entry name" value="GlycerAld_3-P_DH_cat"/>
</dbReference>
<evidence type="ECO:0000256" key="7">
    <source>
        <dbReference type="PIRSR" id="PIRSR000149-1"/>
    </source>
</evidence>
<keyword evidence="15" id="KW-1185">Reference proteome</keyword>
<evidence type="ECO:0000256" key="10">
    <source>
        <dbReference type="PIRSR" id="PIRSR000149-4"/>
    </source>
</evidence>